<feature type="transmembrane region" description="Helical" evidence="3">
    <location>
        <begin position="165"/>
        <end position="186"/>
    </location>
</feature>
<dbReference type="NCBIfam" id="TIGR00254">
    <property type="entry name" value="GGDEF"/>
    <property type="match status" value="1"/>
</dbReference>
<dbReference type="EMBL" id="JALKCH010000011">
    <property type="protein sequence ID" value="MCK0198449.1"/>
    <property type="molecule type" value="Genomic_DNA"/>
</dbReference>
<feature type="transmembrane region" description="Helical" evidence="3">
    <location>
        <begin position="281"/>
        <end position="305"/>
    </location>
</feature>
<comment type="caution">
    <text evidence="5">The sequence shown here is derived from an EMBL/GenBank/DDBJ whole genome shotgun (WGS) entry which is preliminary data.</text>
</comment>
<dbReference type="SUPFAM" id="SSF55073">
    <property type="entry name" value="Nucleotide cyclase"/>
    <property type="match status" value="1"/>
</dbReference>
<dbReference type="Gene3D" id="3.30.70.270">
    <property type="match status" value="1"/>
</dbReference>
<feature type="transmembrane region" description="Helical" evidence="3">
    <location>
        <begin position="251"/>
        <end position="269"/>
    </location>
</feature>
<protein>
    <recommendedName>
        <fullName evidence="1">diguanylate cyclase</fullName>
        <ecNumber evidence="1">2.7.7.65</ecNumber>
    </recommendedName>
</protein>
<feature type="transmembrane region" description="Helical" evidence="3">
    <location>
        <begin position="227"/>
        <end position="244"/>
    </location>
</feature>
<dbReference type="PANTHER" id="PTHR45138:SF9">
    <property type="entry name" value="DIGUANYLATE CYCLASE DGCM-RELATED"/>
    <property type="match status" value="1"/>
</dbReference>
<dbReference type="PANTHER" id="PTHR45138">
    <property type="entry name" value="REGULATORY COMPONENTS OF SENSORY TRANSDUCTION SYSTEM"/>
    <property type="match status" value="1"/>
</dbReference>
<evidence type="ECO:0000256" key="1">
    <source>
        <dbReference type="ARBA" id="ARBA00012528"/>
    </source>
</evidence>
<feature type="transmembrane region" description="Helical" evidence="3">
    <location>
        <begin position="198"/>
        <end position="221"/>
    </location>
</feature>
<dbReference type="SMART" id="SM00267">
    <property type="entry name" value="GGDEF"/>
    <property type="match status" value="1"/>
</dbReference>
<feature type="domain" description="GGDEF" evidence="4">
    <location>
        <begin position="343"/>
        <end position="477"/>
    </location>
</feature>
<sequence>MQLREPTVTTDERAVSDDFTGDAWRRAALLGLAVFVWALLGIITRPGGHLAAFWPANALMLGALVRFPRLVSRPSWLTAAVGYIAADLITGNTFTMTMLLTAANLSGVAMGYLAFGLVERDDRRLARPNAVLAVALVSAAASAAAGVTGAIITIALYGGAFGTSWLLWFITELLNYIVILPVMLTFPQTFRWPASATGGSLAGHLLPFLALIASTAAGMAVGGPGALAFPVPALLWCAISYSLFTSSVLNLLFSAWSLLAIASGILHVTLDPQSGPTLLSIRLGINLIALAPLMVASAMQANAALLDRMSFMANHDPLTRLPNRISFSERAMQLLDDVALERRSVAMLMLDIDRFKTINDSYGHQAGDRVLVAFARLLEANVRQRDALARMGGEEFAILLCDCTPEDATTVAERICRLFAEQPIDIGEARWIHVTVSIGISTARQAPSEIGGLLQVADEALYAAKDAGRNRVIMRDSMATAAPR</sequence>
<dbReference type="PROSITE" id="PS50887">
    <property type="entry name" value="GGDEF"/>
    <property type="match status" value="1"/>
</dbReference>
<dbReference type="RefSeq" id="WP_247030346.1">
    <property type="nucleotide sequence ID" value="NZ_JALKCH010000011.1"/>
</dbReference>
<dbReference type="InterPro" id="IPR000160">
    <property type="entry name" value="GGDEF_dom"/>
</dbReference>
<dbReference type="EC" id="2.7.7.65" evidence="1"/>
<keyword evidence="3" id="KW-0812">Transmembrane</keyword>
<keyword evidence="5" id="KW-0808">Transferase</keyword>
<feature type="transmembrane region" description="Helical" evidence="3">
    <location>
        <begin position="130"/>
        <end position="159"/>
    </location>
</feature>
<reference evidence="5 6" key="1">
    <citation type="submission" date="2022-04" db="EMBL/GenBank/DDBJ databases">
        <authorList>
            <person name="Grouzdev D.S."/>
            <person name="Pantiukh K.S."/>
            <person name="Krutkina M.S."/>
        </authorList>
    </citation>
    <scope>NUCLEOTIDE SEQUENCE [LARGE SCALE GENOMIC DNA]</scope>
    <source>
        <strain evidence="5 6">6x-1</strain>
    </source>
</reference>
<keyword evidence="6" id="KW-1185">Reference proteome</keyword>
<evidence type="ECO:0000313" key="6">
    <source>
        <dbReference type="Proteomes" id="UP001203284"/>
    </source>
</evidence>
<proteinExistence type="predicted"/>
<organism evidence="5 6">
    <name type="scientific">Ancylobacter crimeensis</name>
    <dbReference type="NCBI Taxonomy" id="2579147"/>
    <lineage>
        <taxon>Bacteria</taxon>
        <taxon>Pseudomonadati</taxon>
        <taxon>Pseudomonadota</taxon>
        <taxon>Alphaproteobacteria</taxon>
        <taxon>Hyphomicrobiales</taxon>
        <taxon>Xanthobacteraceae</taxon>
        <taxon>Ancylobacter</taxon>
    </lineage>
</organism>
<feature type="transmembrane region" description="Helical" evidence="3">
    <location>
        <begin position="98"/>
        <end position="118"/>
    </location>
</feature>
<feature type="transmembrane region" description="Helical" evidence="3">
    <location>
        <begin position="23"/>
        <end position="43"/>
    </location>
</feature>
<keyword evidence="5" id="KW-0548">Nucleotidyltransferase</keyword>
<name>A0ABT0DER2_9HYPH</name>
<comment type="catalytic activity">
    <reaction evidence="2">
        <text>2 GTP = 3',3'-c-di-GMP + 2 diphosphate</text>
        <dbReference type="Rhea" id="RHEA:24898"/>
        <dbReference type="ChEBI" id="CHEBI:33019"/>
        <dbReference type="ChEBI" id="CHEBI:37565"/>
        <dbReference type="ChEBI" id="CHEBI:58805"/>
        <dbReference type="EC" id="2.7.7.65"/>
    </reaction>
</comment>
<keyword evidence="3" id="KW-1133">Transmembrane helix</keyword>
<gene>
    <name evidence="5" type="ORF">MWN34_16165</name>
</gene>
<evidence type="ECO:0000256" key="3">
    <source>
        <dbReference type="SAM" id="Phobius"/>
    </source>
</evidence>
<dbReference type="Proteomes" id="UP001203284">
    <property type="component" value="Unassembled WGS sequence"/>
</dbReference>
<dbReference type="InterPro" id="IPR043128">
    <property type="entry name" value="Rev_trsase/Diguanyl_cyclase"/>
</dbReference>
<keyword evidence="3" id="KW-0472">Membrane</keyword>
<dbReference type="Pfam" id="PF00990">
    <property type="entry name" value="GGDEF"/>
    <property type="match status" value="1"/>
</dbReference>
<dbReference type="InterPro" id="IPR050469">
    <property type="entry name" value="Diguanylate_Cyclase"/>
</dbReference>
<dbReference type="CDD" id="cd01949">
    <property type="entry name" value="GGDEF"/>
    <property type="match status" value="1"/>
</dbReference>
<dbReference type="InterPro" id="IPR029787">
    <property type="entry name" value="Nucleotide_cyclase"/>
</dbReference>
<accession>A0ABT0DER2</accession>
<evidence type="ECO:0000313" key="5">
    <source>
        <dbReference type="EMBL" id="MCK0198449.1"/>
    </source>
</evidence>
<evidence type="ECO:0000256" key="2">
    <source>
        <dbReference type="ARBA" id="ARBA00034247"/>
    </source>
</evidence>
<evidence type="ECO:0000259" key="4">
    <source>
        <dbReference type="PROSITE" id="PS50887"/>
    </source>
</evidence>
<dbReference type="GO" id="GO:0052621">
    <property type="term" value="F:diguanylate cyclase activity"/>
    <property type="evidence" value="ECO:0007669"/>
    <property type="project" value="UniProtKB-EC"/>
</dbReference>